<proteinExistence type="predicted"/>
<dbReference type="EMBL" id="JAAAMQ010000027">
    <property type="protein sequence ID" value="NBA12407.1"/>
    <property type="molecule type" value="Genomic_DNA"/>
</dbReference>
<evidence type="ECO:0000313" key="3">
    <source>
        <dbReference type="Proteomes" id="UP000297646"/>
    </source>
</evidence>
<dbReference type="RefSeq" id="WP_135519537.1">
    <property type="nucleotide sequence ID" value="NZ_CP168942.1"/>
</dbReference>
<dbReference type="EMBL" id="PVSN01000038">
    <property type="protein sequence ID" value="TGE72662.1"/>
    <property type="molecule type" value="Genomic_DNA"/>
</dbReference>
<reference evidence="2 3" key="1">
    <citation type="submission" date="2018-03" db="EMBL/GenBank/DDBJ databases">
        <title>Genome sequencing of Weissella confusa isolates.</title>
        <authorList>
            <person name="Kajala I."/>
            <person name="Baruah R."/>
            <person name="Bergsveinson J."/>
            <person name="Juvonen R."/>
            <person name="Ziola B."/>
        </authorList>
    </citation>
    <scope>NUCLEOTIDE SEQUENCE [LARGE SCALE GENOMIC DNA]</scope>
    <source>
        <strain evidence="2 3">VTT E-062653</strain>
    </source>
</reference>
<dbReference type="Proteomes" id="UP000297646">
    <property type="component" value="Unassembled WGS sequence"/>
</dbReference>
<organism evidence="2 3">
    <name type="scientific">Weissella confusa</name>
    <name type="common">Lactobacillus confusus</name>
    <dbReference type="NCBI Taxonomy" id="1583"/>
    <lineage>
        <taxon>Bacteria</taxon>
        <taxon>Bacillati</taxon>
        <taxon>Bacillota</taxon>
        <taxon>Bacilli</taxon>
        <taxon>Lactobacillales</taxon>
        <taxon>Lactobacillaceae</taxon>
        <taxon>Weissella</taxon>
    </lineage>
</organism>
<dbReference type="AlphaFoldDB" id="A0A4Z0RVG2"/>
<gene>
    <name evidence="2" type="ORF">C6P11_06050</name>
    <name evidence="1" type="ORF">GTU77_09370</name>
</gene>
<accession>A0A4Z0RVG2</accession>
<comment type="caution">
    <text evidence="2">The sequence shown here is derived from an EMBL/GenBank/DDBJ whole genome shotgun (WGS) entry which is preliminary data.</text>
</comment>
<dbReference type="Proteomes" id="UP000719917">
    <property type="component" value="Unassembled WGS sequence"/>
</dbReference>
<evidence type="ECO:0000313" key="1">
    <source>
        <dbReference type="EMBL" id="NBA12407.1"/>
    </source>
</evidence>
<protein>
    <submittedName>
        <fullName evidence="2">Uncharacterized protein</fullName>
    </submittedName>
</protein>
<name>A0A4Z0RVG2_WEICO</name>
<sequence>MENWKTSPDFGMQLKTRYFDAYTDRDLIGVFLTTLTKDRYVDSMVIPGNETRNPQIGIVYLG</sequence>
<dbReference type="OrthoDB" id="3181223at2"/>
<evidence type="ECO:0000313" key="2">
    <source>
        <dbReference type="EMBL" id="TGE72662.1"/>
    </source>
</evidence>
<reference evidence="1" key="2">
    <citation type="submission" date="2020-01" db="EMBL/GenBank/DDBJ databases">
        <title>First Reported Case and Whole Genome of Weissella confusa in an Equid.</title>
        <authorList>
            <person name="Little S.V."/>
            <person name="Lawhon S.D."/>
        </authorList>
    </citation>
    <scope>NUCLEOTIDE SEQUENCE</scope>
    <source>
        <strain evidence="1">718955</strain>
    </source>
</reference>